<evidence type="ECO:0000313" key="2">
    <source>
        <dbReference type="Proteomes" id="UP000427071"/>
    </source>
</evidence>
<keyword evidence="2" id="KW-1185">Reference proteome</keyword>
<gene>
    <name evidence="1" type="ORF">CKALI_05850</name>
</gene>
<evidence type="ECO:0008006" key="3">
    <source>
        <dbReference type="Google" id="ProtNLM"/>
    </source>
</evidence>
<accession>A0A6B8VGB7</accession>
<dbReference type="KEGG" id="ckw:CKALI_05850"/>
<dbReference type="RefSeq" id="WP_156192398.1">
    <property type="nucleotide sequence ID" value="NZ_CP046452.1"/>
</dbReference>
<sequence>MFAIHARYRGRAVRRAELVARSAEALSTLEGVGTFEVLGVEDICALVDTPEAIADTTMALLSAGEWAVGIGIVPTSVAAPKLASAQAKKLAGAALGTRARIGTVKVKVKASRAGKEDADRWASDIAASFLLLATLLAKRSPEGREATSMMRRGYNQNEAAAELGITKQAMSQRLQAAGWQAETAGWQLAVNLIRRAEDSAVAQAELQS</sequence>
<dbReference type="EMBL" id="CP046452">
    <property type="protein sequence ID" value="QGU02039.1"/>
    <property type="molecule type" value="Genomic_DNA"/>
</dbReference>
<dbReference type="Proteomes" id="UP000427071">
    <property type="component" value="Chromosome"/>
</dbReference>
<proteinExistence type="predicted"/>
<evidence type="ECO:0000313" key="1">
    <source>
        <dbReference type="EMBL" id="QGU02039.1"/>
    </source>
</evidence>
<organism evidence="1 2">
    <name type="scientific">Corynebacterium kalinowskii</name>
    <dbReference type="NCBI Taxonomy" id="2675216"/>
    <lineage>
        <taxon>Bacteria</taxon>
        <taxon>Bacillati</taxon>
        <taxon>Actinomycetota</taxon>
        <taxon>Actinomycetes</taxon>
        <taxon>Mycobacteriales</taxon>
        <taxon>Corynebacteriaceae</taxon>
        <taxon>Corynebacterium</taxon>
    </lineage>
</organism>
<name>A0A6B8VGB7_9CORY</name>
<protein>
    <recommendedName>
        <fullName evidence="3">DNA-binding protein</fullName>
    </recommendedName>
</protein>
<dbReference type="AlphaFoldDB" id="A0A6B8VGB7"/>
<reference evidence="2" key="1">
    <citation type="submission" date="2019-11" db="EMBL/GenBank/DDBJ databases">
        <title>Complete genome sequence of Corynebacterium kalinowskii 1959, a novel Corynebacterium species isolated from soil of a small paddock in Vilsendorf, Germany.</title>
        <authorList>
            <person name="Schaffert L."/>
            <person name="Ruwe M."/>
            <person name="Milse J."/>
            <person name="Hanuschka K."/>
            <person name="Ortseifen V."/>
            <person name="Droste J."/>
            <person name="Brandt D."/>
            <person name="Schlueter L."/>
            <person name="Kutter Y."/>
            <person name="Vinke S."/>
            <person name="Viehoefer P."/>
            <person name="Jacob L."/>
            <person name="Luebke N.-C."/>
            <person name="Schulte-Berndt E."/>
            <person name="Hain C."/>
            <person name="Linder M."/>
            <person name="Schmidt P."/>
            <person name="Wollenschlaeger L."/>
            <person name="Luttermann T."/>
            <person name="Thieme E."/>
            <person name="Hassa J."/>
            <person name="Haak M."/>
            <person name="Wittchen M."/>
            <person name="Mentz A."/>
            <person name="Persicke M."/>
            <person name="Busche T."/>
            <person name="Ruckert C."/>
        </authorList>
    </citation>
    <scope>NUCLEOTIDE SEQUENCE [LARGE SCALE GENOMIC DNA]</scope>
    <source>
        <strain evidence="2">1959</strain>
    </source>
</reference>